<protein>
    <submittedName>
        <fullName evidence="1">Uncharacterized protein</fullName>
    </submittedName>
</protein>
<proteinExistence type="predicted"/>
<gene>
    <name evidence="1" type="ORF">SAMN05216548_1281</name>
</gene>
<sequence>MKTQGQVSPNGELARIHLANCKSQAQGFLASEPGDLYLFILYDWTTGTTTFELFEVDQNSAVKG</sequence>
<name>A0A1H9QFM0_9HYPH</name>
<dbReference type="EMBL" id="FOFG01000028">
    <property type="protein sequence ID" value="SER59242.1"/>
    <property type="molecule type" value="Genomic_DNA"/>
</dbReference>
<reference evidence="1 2" key="1">
    <citation type="submission" date="2016-10" db="EMBL/GenBank/DDBJ databases">
        <authorList>
            <person name="de Groot N.N."/>
        </authorList>
    </citation>
    <scope>NUCLEOTIDE SEQUENCE [LARGE SCALE GENOMIC DNA]</scope>
    <source>
        <strain evidence="1 2">A52C2</strain>
    </source>
</reference>
<keyword evidence="2" id="KW-1185">Reference proteome</keyword>
<dbReference type="Proteomes" id="UP000199647">
    <property type="component" value="Unassembled WGS sequence"/>
</dbReference>
<evidence type="ECO:0000313" key="2">
    <source>
        <dbReference type="Proteomes" id="UP000199647"/>
    </source>
</evidence>
<evidence type="ECO:0000313" key="1">
    <source>
        <dbReference type="EMBL" id="SER59242.1"/>
    </source>
</evidence>
<organism evidence="1 2">
    <name type="scientific">Faunimonas pinastri</name>
    <dbReference type="NCBI Taxonomy" id="1855383"/>
    <lineage>
        <taxon>Bacteria</taxon>
        <taxon>Pseudomonadati</taxon>
        <taxon>Pseudomonadota</taxon>
        <taxon>Alphaproteobacteria</taxon>
        <taxon>Hyphomicrobiales</taxon>
        <taxon>Afifellaceae</taxon>
        <taxon>Faunimonas</taxon>
    </lineage>
</organism>
<accession>A0A1H9QFM0</accession>
<dbReference type="AlphaFoldDB" id="A0A1H9QFM0"/>